<name>A0A8J3NAL5_9ACTN</name>
<dbReference type="InterPro" id="IPR019660">
    <property type="entry name" value="Put_sensory_transdc_reg_YbjN"/>
</dbReference>
<evidence type="ECO:0000313" key="3">
    <source>
        <dbReference type="Proteomes" id="UP000612808"/>
    </source>
</evidence>
<evidence type="ECO:0008006" key="4">
    <source>
        <dbReference type="Google" id="ProtNLM"/>
    </source>
</evidence>
<gene>
    <name evidence="2" type="ORF">Aru02nite_31200</name>
</gene>
<dbReference type="Proteomes" id="UP000612808">
    <property type="component" value="Unassembled WGS sequence"/>
</dbReference>
<feature type="region of interest" description="Disordered" evidence="1">
    <location>
        <begin position="155"/>
        <end position="175"/>
    </location>
</feature>
<proteinExistence type="predicted"/>
<comment type="caution">
    <text evidence="2">The sequence shown here is derived from an EMBL/GenBank/DDBJ whole genome shotgun (WGS) entry which is preliminary data.</text>
</comment>
<protein>
    <recommendedName>
        <fullName evidence="4">Sensory transduction regulator</fullName>
    </recommendedName>
</protein>
<organism evidence="2 3">
    <name type="scientific">Actinocatenispora rupis</name>
    <dbReference type="NCBI Taxonomy" id="519421"/>
    <lineage>
        <taxon>Bacteria</taxon>
        <taxon>Bacillati</taxon>
        <taxon>Actinomycetota</taxon>
        <taxon>Actinomycetes</taxon>
        <taxon>Micromonosporales</taxon>
        <taxon>Micromonosporaceae</taxon>
        <taxon>Actinocatenispora</taxon>
    </lineage>
</organism>
<accession>A0A8J3NAL5</accession>
<dbReference type="RefSeq" id="WP_203658213.1">
    <property type="nucleotide sequence ID" value="NZ_BAAAZM010000009.1"/>
</dbReference>
<sequence length="175" mass="19927">MTTDPSSTPAPGDEIVVPDRRFVEHLLDEMELSYVVDEDGDLAAPFEHFRTYFMFRGEDTDRTFSVRAFYDRAYPIEMKPRLLEVADDWNRRTLWPKLYSFTTDDGVVRLIGEAQMSIGVGVGRDHFRVATVNWTHACTQVDDWLVQQLGGADRVTPDRRTVEAGEEPTDDPGPA</sequence>
<dbReference type="AlphaFoldDB" id="A0A8J3NAL5"/>
<evidence type="ECO:0000256" key="1">
    <source>
        <dbReference type="SAM" id="MobiDB-lite"/>
    </source>
</evidence>
<dbReference type="EMBL" id="BOMB01000017">
    <property type="protein sequence ID" value="GID12231.1"/>
    <property type="molecule type" value="Genomic_DNA"/>
</dbReference>
<keyword evidence="3" id="KW-1185">Reference proteome</keyword>
<dbReference type="Pfam" id="PF10722">
    <property type="entry name" value="YbjN"/>
    <property type="match status" value="1"/>
</dbReference>
<evidence type="ECO:0000313" key="2">
    <source>
        <dbReference type="EMBL" id="GID12231.1"/>
    </source>
</evidence>
<reference evidence="2" key="1">
    <citation type="submission" date="2021-01" db="EMBL/GenBank/DDBJ databases">
        <title>Whole genome shotgun sequence of Actinocatenispora rupis NBRC 107355.</title>
        <authorList>
            <person name="Komaki H."/>
            <person name="Tamura T."/>
        </authorList>
    </citation>
    <scope>NUCLEOTIDE SEQUENCE</scope>
    <source>
        <strain evidence="2">NBRC 107355</strain>
    </source>
</reference>
<feature type="compositionally biased region" description="Acidic residues" evidence="1">
    <location>
        <begin position="164"/>
        <end position="175"/>
    </location>
</feature>